<dbReference type="RefSeq" id="WP_007579077.1">
    <property type="nucleotide sequence ID" value="NZ_AGUD01000311.1"/>
</dbReference>
<dbReference type="InterPro" id="IPR043504">
    <property type="entry name" value="Peptidase_S1_PA_chymotrypsin"/>
</dbReference>
<proteinExistence type="inferred from homology"/>
<dbReference type="InterPro" id="IPR003825">
    <property type="entry name" value="Colicin-V_CvpA"/>
</dbReference>
<keyword evidence="6 8" id="KW-1133">Transmembrane helix</keyword>
<organism evidence="9 10">
    <name type="scientific">Patulibacter medicamentivorans</name>
    <dbReference type="NCBI Taxonomy" id="1097667"/>
    <lineage>
        <taxon>Bacteria</taxon>
        <taxon>Bacillati</taxon>
        <taxon>Actinomycetota</taxon>
        <taxon>Thermoleophilia</taxon>
        <taxon>Solirubrobacterales</taxon>
        <taxon>Patulibacteraceae</taxon>
        <taxon>Patulibacter</taxon>
    </lineage>
</organism>
<evidence type="ECO:0000256" key="4">
    <source>
        <dbReference type="ARBA" id="ARBA00022692"/>
    </source>
</evidence>
<dbReference type="GO" id="GO:0009403">
    <property type="term" value="P:toxin biosynthetic process"/>
    <property type="evidence" value="ECO:0007669"/>
    <property type="project" value="InterPro"/>
</dbReference>
<dbReference type="AlphaFoldDB" id="H0EBL8"/>
<dbReference type="GO" id="GO:0006508">
    <property type="term" value="P:proteolysis"/>
    <property type="evidence" value="ECO:0007669"/>
    <property type="project" value="UniProtKB-KW"/>
</dbReference>
<evidence type="ECO:0000256" key="6">
    <source>
        <dbReference type="ARBA" id="ARBA00022989"/>
    </source>
</evidence>
<dbReference type="PRINTS" id="PR00834">
    <property type="entry name" value="PROTEASES2C"/>
</dbReference>
<keyword evidence="10" id="KW-1185">Reference proteome</keyword>
<name>H0EBL8_9ACTN</name>
<dbReference type="Pfam" id="PF13365">
    <property type="entry name" value="Trypsin_2"/>
    <property type="match status" value="1"/>
</dbReference>
<dbReference type="InterPro" id="IPR009003">
    <property type="entry name" value="Peptidase_S1_PA"/>
</dbReference>
<comment type="subcellular location">
    <subcellularLocation>
        <location evidence="1">Membrane</location>
        <topology evidence="1">Multi-pass membrane protein</topology>
    </subcellularLocation>
</comment>
<dbReference type="Gene3D" id="2.40.10.10">
    <property type="entry name" value="Trypsin-like serine proteases"/>
    <property type="match status" value="2"/>
</dbReference>
<dbReference type="OrthoDB" id="9766361at2"/>
<dbReference type="Proteomes" id="UP000005143">
    <property type="component" value="Unassembled WGS sequence"/>
</dbReference>
<evidence type="ECO:0000313" key="9">
    <source>
        <dbReference type="EMBL" id="EHN08926.1"/>
    </source>
</evidence>
<evidence type="ECO:0000256" key="7">
    <source>
        <dbReference type="ARBA" id="ARBA00023136"/>
    </source>
</evidence>
<keyword evidence="7 8" id="KW-0472">Membrane</keyword>
<dbReference type="GO" id="GO:0004252">
    <property type="term" value="F:serine-type endopeptidase activity"/>
    <property type="evidence" value="ECO:0007669"/>
    <property type="project" value="InterPro"/>
</dbReference>
<dbReference type="InterPro" id="IPR001940">
    <property type="entry name" value="Peptidase_S1C"/>
</dbReference>
<evidence type="ECO:0000256" key="5">
    <source>
        <dbReference type="ARBA" id="ARBA00022801"/>
    </source>
</evidence>
<protein>
    <submittedName>
        <fullName evidence="9">Peptidase S1 and S6 chymotrypsin/Hap</fullName>
    </submittedName>
</protein>
<evidence type="ECO:0000256" key="2">
    <source>
        <dbReference type="ARBA" id="ARBA00010541"/>
    </source>
</evidence>
<feature type="transmembrane region" description="Helical" evidence="8">
    <location>
        <begin position="98"/>
        <end position="120"/>
    </location>
</feature>
<keyword evidence="5" id="KW-0378">Hydrolase</keyword>
<dbReference type="PANTHER" id="PTHR43343:SF3">
    <property type="entry name" value="PROTEASE DO-LIKE 8, CHLOROPLASTIC"/>
    <property type="match status" value="1"/>
</dbReference>
<comment type="caution">
    <text evidence="9">The sequence shown here is derived from an EMBL/GenBank/DDBJ whole genome shotgun (WGS) entry which is preliminary data.</text>
</comment>
<sequence length="389" mass="40305">MTVLDWALVVVVLLAAVGGATQGFLASALGFLGFAAGAFAGVRLGPLLLPDGSEDANAPVVALVAATVLGIVLGGLMQQVGERLRRRLQDGRQRRIGVSLDAGLGAAFTVALVVGAAWLVSAIALQAPNLPSDWRSEIRRSTVLRELRRSLPPADDALALLARFDPLPGFSGPAATVGSPDSTVLRGSGVRVGRRGVVRVEGTACGVGVVGSGWVVARGYVVTNQHVIAGEEDTTVIPEVGGERLRAFPVHVDAQQDIAILAVPDLTLDPLRVVRDPRRATPAALLGYPLAGPFRARSARIASRQSVSGEDAYGRGPVTRLVLPFRGLVEQGNSGGPLVDARGRVLGTVFASSTRAHQRGGYAVPNDVVNAAMTDVRPGRAVDPGPCSH</sequence>
<evidence type="ECO:0000313" key="10">
    <source>
        <dbReference type="Proteomes" id="UP000005143"/>
    </source>
</evidence>
<dbReference type="PATRIC" id="fig|1097667.3.peg.4212"/>
<evidence type="ECO:0000256" key="1">
    <source>
        <dbReference type="ARBA" id="ARBA00004141"/>
    </source>
</evidence>
<reference evidence="9 10" key="1">
    <citation type="journal article" date="2013" name="Biodegradation">
        <title>Quantitative proteomic analysis of ibuprofen-degrading Patulibacter sp. strain I11.</title>
        <authorList>
            <person name="Almeida B."/>
            <person name="Kjeldal H."/>
            <person name="Lolas I."/>
            <person name="Knudsen A.D."/>
            <person name="Carvalho G."/>
            <person name="Nielsen K.L."/>
            <person name="Barreto Crespo M.T."/>
            <person name="Stensballe A."/>
            <person name="Nielsen J.L."/>
        </authorList>
    </citation>
    <scope>NUCLEOTIDE SEQUENCE [LARGE SCALE GENOMIC DNA]</scope>
    <source>
        <strain evidence="9 10">I11</strain>
    </source>
</reference>
<accession>H0EBL8</accession>
<dbReference type="EMBL" id="AGUD01000311">
    <property type="protein sequence ID" value="EHN08926.1"/>
    <property type="molecule type" value="Genomic_DNA"/>
</dbReference>
<keyword evidence="3" id="KW-0645">Protease</keyword>
<dbReference type="SUPFAM" id="SSF50494">
    <property type="entry name" value="Trypsin-like serine proteases"/>
    <property type="match status" value="1"/>
</dbReference>
<dbReference type="GO" id="GO:0016020">
    <property type="term" value="C:membrane"/>
    <property type="evidence" value="ECO:0007669"/>
    <property type="project" value="UniProtKB-SubCell"/>
</dbReference>
<keyword evidence="4 8" id="KW-0812">Transmembrane</keyword>
<gene>
    <name evidence="9" type="ORF">PAI11_42500</name>
</gene>
<dbReference type="InterPro" id="IPR051201">
    <property type="entry name" value="Chloro_Bact_Ser_Proteases"/>
</dbReference>
<evidence type="ECO:0000256" key="8">
    <source>
        <dbReference type="SAM" id="Phobius"/>
    </source>
</evidence>
<dbReference type="NCBIfam" id="NF033740">
    <property type="entry name" value="MarP_fam_protase"/>
    <property type="match status" value="1"/>
</dbReference>
<evidence type="ECO:0000256" key="3">
    <source>
        <dbReference type="ARBA" id="ARBA00022670"/>
    </source>
</evidence>
<feature type="transmembrane region" description="Helical" evidence="8">
    <location>
        <begin position="59"/>
        <end position="77"/>
    </location>
</feature>
<dbReference type="Pfam" id="PF02674">
    <property type="entry name" value="Colicin_V"/>
    <property type="match status" value="1"/>
</dbReference>
<dbReference type="PANTHER" id="PTHR43343">
    <property type="entry name" value="PEPTIDASE S12"/>
    <property type="match status" value="1"/>
</dbReference>
<comment type="similarity">
    <text evidence="2">Belongs to the peptidase S1C family.</text>
</comment>
<dbReference type="InterPro" id="IPR047680">
    <property type="entry name" value="MarP-like"/>
</dbReference>